<dbReference type="AlphaFoldDB" id="A0A1H2V5B9"/>
<dbReference type="Pfam" id="PF02608">
    <property type="entry name" value="Bmp"/>
    <property type="match status" value="1"/>
</dbReference>
<dbReference type="RefSeq" id="WP_090225392.1">
    <property type="nucleotide sequence ID" value="NZ_FNNU01000002.1"/>
</dbReference>
<dbReference type="SUPFAM" id="SSF53822">
    <property type="entry name" value="Periplasmic binding protein-like I"/>
    <property type="match status" value="1"/>
</dbReference>
<dbReference type="GO" id="GO:0005886">
    <property type="term" value="C:plasma membrane"/>
    <property type="evidence" value="ECO:0007669"/>
    <property type="project" value="InterPro"/>
</dbReference>
<evidence type="ECO:0000313" key="4">
    <source>
        <dbReference type="EMBL" id="SDW63440.1"/>
    </source>
</evidence>
<keyword evidence="4" id="KW-0813">Transport</keyword>
<feature type="chain" id="PRO_5017272430" evidence="2">
    <location>
        <begin position="24"/>
        <end position="358"/>
    </location>
</feature>
<keyword evidence="4" id="KW-0762">Sugar transport</keyword>
<organism evidence="4 5">
    <name type="scientific">Pseudomonas kuykendallii</name>
    <dbReference type="NCBI Taxonomy" id="1007099"/>
    <lineage>
        <taxon>Bacteria</taxon>
        <taxon>Pseudomonadati</taxon>
        <taxon>Pseudomonadota</taxon>
        <taxon>Gammaproteobacteria</taxon>
        <taxon>Pseudomonadales</taxon>
        <taxon>Pseudomonadaceae</taxon>
        <taxon>Pseudomonas</taxon>
    </lineage>
</organism>
<feature type="domain" description="ABC transporter substrate-binding protein PnrA-like" evidence="3">
    <location>
        <begin position="44"/>
        <end position="294"/>
    </location>
</feature>
<evidence type="ECO:0000256" key="1">
    <source>
        <dbReference type="ARBA" id="ARBA00022729"/>
    </source>
</evidence>
<sequence length="358" mass="38631">MKNRRIRTALALLPLLLAGHALAESAAPLKMDFVYSGLASNPVGWVHGHELARQTLQREMPTLKTGYVEKVSGNSDAQSVLRQLARQGSQVIVGASFNYMNPVMQAAKQNPDVIYLCASCYKQAPNVGNYLAATYQGRFIAGILAGHMSKTGIAAYVGSYPLPEVIREVNAFLLGIRTVNPQATLRVVWVNTWDDPQKEMEAAQLLIGQGADVLTAHNDSASVVMAAERAGVYSVGYGSDMSSFGPKGQLTAIVQNWAPYFRQQVRAIAAGTFKSGDYWGDVADDVVTLSPFNAAIPQAAQDDANAMLEQLRERRRDVFVGPLRDQGGKEVVAAGVTLGHAELARMNYFVEGVTGSLQ</sequence>
<dbReference type="InterPro" id="IPR028082">
    <property type="entry name" value="Peripla_BP_I"/>
</dbReference>
<dbReference type="PANTHER" id="PTHR43208">
    <property type="entry name" value="ABC TRANSPORTER SUBSTRATE-BINDING PROTEIN"/>
    <property type="match status" value="1"/>
</dbReference>
<proteinExistence type="predicted"/>
<accession>A0A1H2V5B9</accession>
<reference evidence="5" key="1">
    <citation type="submission" date="2016-10" db="EMBL/GenBank/DDBJ databases">
        <authorList>
            <person name="Varghese N."/>
            <person name="Submissions S."/>
        </authorList>
    </citation>
    <scope>NUCLEOTIDE SEQUENCE [LARGE SCALE GENOMIC DNA]</scope>
    <source>
        <strain evidence="5">NRRL B-59562</strain>
    </source>
</reference>
<evidence type="ECO:0000256" key="2">
    <source>
        <dbReference type="SAM" id="SignalP"/>
    </source>
</evidence>
<dbReference type="OrthoDB" id="9769871at2"/>
<evidence type="ECO:0000259" key="3">
    <source>
        <dbReference type="Pfam" id="PF02608"/>
    </source>
</evidence>
<keyword evidence="1 2" id="KW-0732">Signal</keyword>
<evidence type="ECO:0000313" key="5">
    <source>
        <dbReference type="Proteomes" id="UP000243778"/>
    </source>
</evidence>
<gene>
    <name evidence="4" type="ORF">SAMN05216287_1130</name>
</gene>
<dbReference type="EMBL" id="FNNU01000002">
    <property type="protein sequence ID" value="SDW63440.1"/>
    <property type="molecule type" value="Genomic_DNA"/>
</dbReference>
<dbReference type="STRING" id="1007099.SAMN05216287_1130"/>
<dbReference type="InterPro" id="IPR052910">
    <property type="entry name" value="ABC-Purine-Binding"/>
</dbReference>
<name>A0A1H2V5B9_9PSED</name>
<dbReference type="Gene3D" id="3.40.50.2300">
    <property type="match status" value="2"/>
</dbReference>
<dbReference type="PANTHER" id="PTHR43208:SF1">
    <property type="entry name" value="ABC TRANSPORTER SUBSTRATE-BINDING PROTEIN"/>
    <property type="match status" value="1"/>
</dbReference>
<dbReference type="Proteomes" id="UP000243778">
    <property type="component" value="Unassembled WGS sequence"/>
</dbReference>
<dbReference type="CDD" id="cd19963">
    <property type="entry name" value="PBP1_BMP-like"/>
    <property type="match status" value="1"/>
</dbReference>
<keyword evidence="5" id="KW-1185">Reference proteome</keyword>
<protein>
    <submittedName>
        <fullName evidence="4">Simple sugar transport system substrate-binding protein/basic membrane protein A</fullName>
    </submittedName>
</protein>
<dbReference type="InterPro" id="IPR003760">
    <property type="entry name" value="PnrA-like"/>
</dbReference>
<feature type="signal peptide" evidence="2">
    <location>
        <begin position="1"/>
        <end position="23"/>
    </location>
</feature>